<evidence type="ECO:0000313" key="6">
    <source>
        <dbReference type="WBParaSite" id="BXY_0963700.1"/>
    </source>
</evidence>
<dbReference type="InterPro" id="IPR001563">
    <property type="entry name" value="Peptidase_S10"/>
</dbReference>
<name>A0A1I7S9E1_BURXY</name>
<keyword evidence="5" id="KW-1185">Reference proteome</keyword>
<sequence>MIVLFLAALVSLASAGIKEDHEVKDLPGLNGTLSFKQYAGYFSISPTRKLAYWLLESQGNPNKDPLMLWLDGGPGCSSLSGILLENGPFRISTAGKPDGVLYENPHAYNKFANVLYLEAPAGVGFSRLDDDKFSFTDNETATDNLKFLQEFLKAYSEYENRDFFISGISYAGCYVPHLADTIINHKDEIKLNLKGIAMGNAITDQKWLNQLSIPNTAFYGILRLNKLNEWTNEYCPTGFENFCGKEVAQSPTANVPINRYDFADQCGPDCEEPFMQAFLNNHKVKDALHFEHKHWTHCNESLMNTFFQNLCDDAEALVRDLLAHKIRVLYYFGTTDNRVPFISGDFFARKIGGNGELTHWFVNGVYSGTKTHYPNNITFTTVLGAGHPSAKHKPQQVANVIQKFISGDDNWDA</sequence>
<feature type="chain" id="PRO_5036308747" evidence="2">
    <location>
        <begin position="16"/>
        <end position="413"/>
    </location>
</feature>
<dbReference type="Gene3D" id="3.40.50.1820">
    <property type="entry name" value="alpha/beta hydrolase"/>
    <property type="match status" value="1"/>
</dbReference>
<organism evidence="4 6">
    <name type="scientific">Bursaphelenchus xylophilus</name>
    <name type="common">Pinewood nematode worm</name>
    <name type="synonym">Aphelenchoides xylophilus</name>
    <dbReference type="NCBI Taxonomy" id="6326"/>
    <lineage>
        <taxon>Eukaryota</taxon>
        <taxon>Metazoa</taxon>
        <taxon>Ecdysozoa</taxon>
        <taxon>Nematoda</taxon>
        <taxon>Chromadorea</taxon>
        <taxon>Rhabditida</taxon>
        <taxon>Tylenchina</taxon>
        <taxon>Tylenchomorpha</taxon>
        <taxon>Aphelenchoidea</taxon>
        <taxon>Aphelenchoididae</taxon>
        <taxon>Bursaphelenchus</taxon>
    </lineage>
</organism>
<dbReference type="PANTHER" id="PTHR11802:SF201">
    <property type="entry name" value="CARBOXYPEPTIDASE"/>
    <property type="match status" value="1"/>
</dbReference>
<dbReference type="SMR" id="A0A1I7S9E1"/>
<dbReference type="PANTHER" id="PTHR11802">
    <property type="entry name" value="SERINE PROTEASE FAMILY S10 SERINE CARBOXYPEPTIDASE"/>
    <property type="match status" value="1"/>
</dbReference>
<dbReference type="EMBL" id="CAJFDI010000002">
    <property type="protein sequence ID" value="CAD5217192.1"/>
    <property type="molecule type" value="Genomic_DNA"/>
</dbReference>
<dbReference type="GO" id="GO:0004185">
    <property type="term" value="F:serine-type carboxypeptidase activity"/>
    <property type="evidence" value="ECO:0007669"/>
    <property type="project" value="InterPro"/>
</dbReference>
<dbReference type="GO" id="GO:0006508">
    <property type="term" value="P:proteolysis"/>
    <property type="evidence" value="ECO:0007669"/>
    <property type="project" value="InterPro"/>
</dbReference>
<dbReference type="EMBL" id="CAJFCV020000002">
    <property type="protein sequence ID" value="CAG9100553.1"/>
    <property type="molecule type" value="Genomic_DNA"/>
</dbReference>
<evidence type="ECO:0000256" key="2">
    <source>
        <dbReference type="SAM" id="SignalP"/>
    </source>
</evidence>
<accession>A0A1I7S9E1</accession>
<evidence type="ECO:0000313" key="4">
    <source>
        <dbReference type="Proteomes" id="UP000095284"/>
    </source>
</evidence>
<protein>
    <submittedName>
        <fullName evidence="3">(pine wood nematode) hypothetical protein</fullName>
    </submittedName>
</protein>
<evidence type="ECO:0000256" key="1">
    <source>
        <dbReference type="ARBA" id="ARBA00009431"/>
    </source>
</evidence>
<dbReference type="AlphaFoldDB" id="A0A1I7S9E1"/>
<dbReference type="WBParaSite" id="BXY_0963700.1">
    <property type="protein sequence ID" value="BXY_0963700.1"/>
    <property type="gene ID" value="BXY_0963700"/>
</dbReference>
<keyword evidence="2" id="KW-0732">Signal</keyword>
<dbReference type="Proteomes" id="UP000095284">
    <property type="component" value="Unplaced"/>
</dbReference>
<dbReference type="SUPFAM" id="SSF53474">
    <property type="entry name" value="alpha/beta-Hydrolases"/>
    <property type="match status" value="1"/>
</dbReference>
<dbReference type="InterPro" id="IPR029058">
    <property type="entry name" value="AB_hydrolase_fold"/>
</dbReference>
<dbReference type="PRINTS" id="PR00724">
    <property type="entry name" value="CRBOXYPTASEC"/>
</dbReference>
<dbReference type="eggNOG" id="KOG1282">
    <property type="taxonomic scope" value="Eukaryota"/>
</dbReference>
<proteinExistence type="inferred from homology"/>
<dbReference type="OrthoDB" id="443318at2759"/>
<dbReference type="Proteomes" id="UP000659654">
    <property type="component" value="Unassembled WGS sequence"/>
</dbReference>
<dbReference type="Proteomes" id="UP000582659">
    <property type="component" value="Unassembled WGS sequence"/>
</dbReference>
<evidence type="ECO:0000313" key="5">
    <source>
        <dbReference type="Proteomes" id="UP000659654"/>
    </source>
</evidence>
<evidence type="ECO:0000313" key="3">
    <source>
        <dbReference type="EMBL" id="CAD5217192.1"/>
    </source>
</evidence>
<reference evidence="6" key="1">
    <citation type="submission" date="2016-11" db="UniProtKB">
        <authorList>
            <consortium name="WormBaseParasite"/>
        </authorList>
    </citation>
    <scope>IDENTIFICATION</scope>
</reference>
<dbReference type="Pfam" id="PF00450">
    <property type="entry name" value="Peptidase_S10"/>
    <property type="match status" value="1"/>
</dbReference>
<reference evidence="3" key="2">
    <citation type="submission" date="2020-09" db="EMBL/GenBank/DDBJ databases">
        <authorList>
            <person name="Kikuchi T."/>
        </authorList>
    </citation>
    <scope>NUCLEOTIDE SEQUENCE</scope>
    <source>
        <strain evidence="3">Ka4C1</strain>
    </source>
</reference>
<gene>
    <name evidence="3" type="ORF">BXYJ_LOCUS4912</name>
</gene>
<feature type="signal peptide" evidence="2">
    <location>
        <begin position="1"/>
        <end position="15"/>
    </location>
</feature>
<comment type="similarity">
    <text evidence="1">Belongs to the peptidase S10 family.</text>
</comment>